<dbReference type="PANTHER" id="PTHR47893">
    <property type="entry name" value="REGULATORY PROTEIN PCHR"/>
    <property type="match status" value="1"/>
</dbReference>
<dbReference type="Gene3D" id="1.10.10.60">
    <property type="entry name" value="Homeodomain-like"/>
    <property type="match status" value="2"/>
</dbReference>
<name>A0ABX1M1T6_9CYAN</name>
<reference evidence="5 6" key="1">
    <citation type="submission" date="2018-06" db="EMBL/GenBank/DDBJ databases">
        <title>Comparative genomics of Brasilonema spp. strains.</title>
        <authorList>
            <person name="Alvarenga D.O."/>
            <person name="Fiore M.F."/>
            <person name="Varani A.M."/>
        </authorList>
    </citation>
    <scope>NUCLEOTIDE SEQUENCE [LARGE SCALE GENOMIC DNA]</scope>
    <source>
        <strain evidence="5 6">UFV-OR1</strain>
    </source>
</reference>
<protein>
    <submittedName>
        <fullName evidence="5">AraC family transcriptional regulator</fullName>
    </submittedName>
</protein>
<keyword evidence="3" id="KW-0804">Transcription</keyword>
<gene>
    <name evidence="5" type="ORF">DP115_06475</name>
</gene>
<feature type="domain" description="HTH araC/xylS-type" evidence="4">
    <location>
        <begin position="226"/>
        <end position="324"/>
    </location>
</feature>
<comment type="caution">
    <text evidence="5">The sequence shown here is derived from an EMBL/GenBank/DDBJ whole genome shotgun (WGS) entry which is preliminary data.</text>
</comment>
<keyword evidence="2" id="KW-0238">DNA-binding</keyword>
<accession>A0ABX1M1T6</accession>
<dbReference type="PROSITE" id="PS01124">
    <property type="entry name" value="HTH_ARAC_FAMILY_2"/>
    <property type="match status" value="1"/>
</dbReference>
<dbReference type="EMBL" id="QMEC01000017">
    <property type="protein sequence ID" value="NMF62452.1"/>
    <property type="molecule type" value="Genomic_DNA"/>
</dbReference>
<keyword evidence="6" id="KW-1185">Reference proteome</keyword>
<evidence type="ECO:0000256" key="2">
    <source>
        <dbReference type="ARBA" id="ARBA00023125"/>
    </source>
</evidence>
<dbReference type="SMART" id="SM00342">
    <property type="entry name" value="HTH_ARAC"/>
    <property type="match status" value="1"/>
</dbReference>
<dbReference type="SUPFAM" id="SSF46689">
    <property type="entry name" value="Homeodomain-like"/>
    <property type="match status" value="2"/>
</dbReference>
<dbReference type="PROSITE" id="PS00041">
    <property type="entry name" value="HTH_ARAC_FAMILY_1"/>
    <property type="match status" value="1"/>
</dbReference>
<sequence>MTITLTMKEHSELWNEAFENTTKNLSSEPYEIFGEIPKQLGEGCMEVIELYPTLKLAIFDYEYPDDVVTKIPDYEHPLQFRVHLSGKIIDEHGRQVGEGYTLISGSGIQRKMTIREFQRVVGVDIEMSSDLLRTFFPTNDGKILPELDLLVKDNDWQTLLYPRTTIAIEEVARQIVNCPYQGVMKRMYLQAKVVELMSLQLTPLLAGEGGVQKSPRLKKRTIARIHHAREILLSRLENPPSLVELGQQVGVSDRTLRYGFRELFGTTVFTYLTDKRMEQAEQLLREGKLTVAEVANLVGYCHLGHFAAAFKRKFGITPSDCLWGGKSLCGS</sequence>
<evidence type="ECO:0000256" key="1">
    <source>
        <dbReference type="ARBA" id="ARBA00023015"/>
    </source>
</evidence>
<keyword evidence="1" id="KW-0805">Transcription regulation</keyword>
<dbReference type="InterPro" id="IPR020449">
    <property type="entry name" value="Tscrpt_reg_AraC-type_HTH"/>
</dbReference>
<evidence type="ECO:0000313" key="6">
    <source>
        <dbReference type="Proteomes" id="UP000762253"/>
    </source>
</evidence>
<evidence type="ECO:0000256" key="3">
    <source>
        <dbReference type="ARBA" id="ARBA00023163"/>
    </source>
</evidence>
<evidence type="ECO:0000259" key="4">
    <source>
        <dbReference type="PROSITE" id="PS01124"/>
    </source>
</evidence>
<dbReference type="Proteomes" id="UP000762253">
    <property type="component" value="Unassembled WGS sequence"/>
</dbReference>
<dbReference type="PRINTS" id="PR00032">
    <property type="entry name" value="HTHARAC"/>
</dbReference>
<dbReference type="PANTHER" id="PTHR47893:SF1">
    <property type="entry name" value="REGULATORY PROTEIN PCHR"/>
    <property type="match status" value="1"/>
</dbReference>
<dbReference type="InterPro" id="IPR009057">
    <property type="entry name" value="Homeodomain-like_sf"/>
</dbReference>
<evidence type="ECO:0000313" key="5">
    <source>
        <dbReference type="EMBL" id="NMF62452.1"/>
    </source>
</evidence>
<dbReference type="Pfam" id="PF12833">
    <property type="entry name" value="HTH_18"/>
    <property type="match status" value="1"/>
</dbReference>
<dbReference type="InterPro" id="IPR053142">
    <property type="entry name" value="PchR_regulatory_protein"/>
</dbReference>
<proteinExistence type="predicted"/>
<organism evidence="5 6">
    <name type="scientific">Brasilonema octagenarum UFV-OR1</name>
    <dbReference type="NCBI Taxonomy" id="417115"/>
    <lineage>
        <taxon>Bacteria</taxon>
        <taxon>Bacillati</taxon>
        <taxon>Cyanobacteriota</taxon>
        <taxon>Cyanophyceae</taxon>
        <taxon>Nostocales</taxon>
        <taxon>Scytonemataceae</taxon>
        <taxon>Brasilonema</taxon>
        <taxon>Octagenarum group</taxon>
    </lineage>
</organism>
<dbReference type="InterPro" id="IPR018060">
    <property type="entry name" value="HTH_AraC"/>
</dbReference>
<dbReference type="InterPro" id="IPR018062">
    <property type="entry name" value="HTH_AraC-typ_CS"/>
</dbReference>